<name>A0ABS4Y8K4_9ACTN</name>
<sequence length="101" mass="10742">MDTPPRPSRPPEGTPQRPPYDPGSSRHASQHTSPHHAAPCSERARPTEAEQGAGAVGERLGTRFGIREEPSRLPSDRGWPSPDGSPEGPADGSSGGLTERW</sequence>
<feature type="compositionally biased region" description="Basic and acidic residues" evidence="1">
    <location>
        <begin position="65"/>
        <end position="75"/>
    </location>
</feature>
<evidence type="ECO:0000313" key="2">
    <source>
        <dbReference type="EMBL" id="MBP2404855.1"/>
    </source>
</evidence>
<organism evidence="2 3">
    <name type="scientific">Streptomyces syringium</name>
    <dbReference type="NCBI Taxonomy" id="76729"/>
    <lineage>
        <taxon>Bacteria</taxon>
        <taxon>Bacillati</taxon>
        <taxon>Actinomycetota</taxon>
        <taxon>Actinomycetes</taxon>
        <taxon>Kitasatosporales</taxon>
        <taxon>Streptomycetaceae</taxon>
        <taxon>Streptomyces</taxon>
    </lineage>
</organism>
<gene>
    <name evidence="2" type="ORF">JO379_004324</name>
</gene>
<keyword evidence="3" id="KW-1185">Reference proteome</keyword>
<comment type="caution">
    <text evidence="2">The sequence shown here is derived from an EMBL/GenBank/DDBJ whole genome shotgun (WGS) entry which is preliminary data.</text>
</comment>
<protein>
    <submittedName>
        <fullName evidence="2">Uncharacterized protein</fullName>
    </submittedName>
</protein>
<evidence type="ECO:0000256" key="1">
    <source>
        <dbReference type="SAM" id="MobiDB-lite"/>
    </source>
</evidence>
<dbReference type="Proteomes" id="UP001519291">
    <property type="component" value="Unassembled WGS sequence"/>
</dbReference>
<proteinExistence type="predicted"/>
<evidence type="ECO:0000313" key="3">
    <source>
        <dbReference type="Proteomes" id="UP001519291"/>
    </source>
</evidence>
<feature type="compositionally biased region" description="Pro residues" evidence="1">
    <location>
        <begin position="1"/>
        <end position="21"/>
    </location>
</feature>
<dbReference type="EMBL" id="JAGIOH010000001">
    <property type="protein sequence ID" value="MBP2404855.1"/>
    <property type="molecule type" value="Genomic_DNA"/>
</dbReference>
<feature type="region of interest" description="Disordered" evidence="1">
    <location>
        <begin position="1"/>
        <end position="101"/>
    </location>
</feature>
<reference evidence="2 3" key="1">
    <citation type="submission" date="2021-03" db="EMBL/GenBank/DDBJ databases">
        <title>Sequencing the genomes of 1000 actinobacteria strains.</title>
        <authorList>
            <person name="Klenk H.-P."/>
        </authorList>
    </citation>
    <scope>NUCLEOTIDE SEQUENCE [LARGE SCALE GENOMIC DNA]</scope>
    <source>
        <strain evidence="2 3">DSM 41480</strain>
    </source>
</reference>
<accession>A0ABS4Y8K4</accession>